<evidence type="ECO:0000259" key="4">
    <source>
        <dbReference type="PROSITE" id="PS50932"/>
    </source>
</evidence>
<dbReference type="PANTHER" id="PTHR30146">
    <property type="entry name" value="LACI-RELATED TRANSCRIPTIONAL REPRESSOR"/>
    <property type="match status" value="1"/>
</dbReference>
<dbReference type="InterPro" id="IPR000843">
    <property type="entry name" value="HTH_LacI"/>
</dbReference>
<dbReference type="GO" id="GO:0000976">
    <property type="term" value="F:transcription cis-regulatory region binding"/>
    <property type="evidence" value="ECO:0007669"/>
    <property type="project" value="TreeGrafter"/>
</dbReference>
<gene>
    <name evidence="5" type="ORF">BMR96_11090</name>
</gene>
<dbReference type="CDD" id="cd01542">
    <property type="entry name" value="PBP1_TreR-like"/>
    <property type="match status" value="1"/>
</dbReference>
<dbReference type="Pfam" id="PF00532">
    <property type="entry name" value="Peripla_BP_1"/>
    <property type="match status" value="1"/>
</dbReference>
<dbReference type="Pfam" id="PF00356">
    <property type="entry name" value="LacI"/>
    <property type="match status" value="1"/>
</dbReference>
<dbReference type="SUPFAM" id="SSF53822">
    <property type="entry name" value="Periplasmic binding protein-like I"/>
    <property type="match status" value="1"/>
</dbReference>
<dbReference type="Proteomes" id="UP000192288">
    <property type="component" value="Unassembled WGS sequence"/>
</dbReference>
<evidence type="ECO:0000256" key="3">
    <source>
        <dbReference type="ARBA" id="ARBA00023163"/>
    </source>
</evidence>
<keyword evidence="1" id="KW-0805">Transcription regulation</keyword>
<dbReference type="Gene3D" id="1.10.260.40">
    <property type="entry name" value="lambda repressor-like DNA-binding domains"/>
    <property type="match status" value="1"/>
</dbReference>
<keyword evidence="2" id="KW-0238">DNA-binding</keyword>
<dbReference type="PROSITE" id="PS50932">
    <property type="entry name" value="HTH_LACI_2"/>
    <property type="match status" value="1"/>
</dbReference>
<dbReference type="InterPro" id="IPR001761">
    <property type="entry name" value="Peripla_BP/Lac1_sug-bd_dom"/>
</dbReference>
<evidence type="ECO:0000256" key="2">
    <source>
        <dbReference type="ARBA" id="ARBA00023125"/>
    </source>
</evidence>
<sequence>MEKKLTITDIANMAQVAKSTVSRYLNGGPVSAKTREKINKVVTENNYQPNTFAQSLKQKVNHTIGVIVPRLDSSAQVEMLRGLDDANENDTFLIVNTYQSTKRELAAIEKLRTQNVGGLIVLTANLNDELRNALTEFDAPVVVQGQEELNFHRVVMNDLQAGTVVGEFAASLHPQNTLLLKIDETMDWAIGHDCFLNIRKKLSTSKVTVVDSKFSIAEAKVAAQQAMQSQNFDLIIGATDRITIGALQAGLATGQNAQYIGFGRSDLSTTVTPNLTSFEYDFYQTGKKIYELFCTVRDTNPSNTIRTVLDGELVVRDSTEK</sequence>
<organism evidence="5 6">
    <name type="scientific">Leuconostoc pseudomesenteroides</name>
    <dbReference type="NCBI Taxonomy" id="33968"/>
    <lineage>
        <taxon>Bacteria</taxon>
        <taxon>Bacillati</taxon>
        <taxon>Bacillota</taxon>
        <taxon>Bacilli</taxon>
        <taxon>Lactobacillales</taxon>
        <taxon>Lactobacillaceae</taxon>
        <taxon>Leuconostoc</taxon>
    </lineage>
</organism>
<dbReference type="Gene3D" id="3.40.50.2300">
    <property type="match status" value="2"/>
</dbReference>
<dbReference type="PANTHER" id="PTHR30146:SF154">
    <property type="entry name" value="TRANSCRIPTION REGULATOR, MEMBER OF GALR FAMILY"/>
    <property type="match status" value="1"/>
</dbReference>
<dbReference type="SMART" id="SM00354">
    <property type="entry name" value="HTH_LACI"/>
    <property type="match status" value="1"/>
</dbReference>
<dbReference type="SUPFAM" id="SSF47413">
    <property type="entry name" value="lambda repressor-like DNA-binding domains"/>
    <property type="match status" value="1"/>
</dbReference>
<proteinExistence type="predicted"/>
<reference evidence="5 6" key="1">
    <citation type="journal article" date="2017" name="Front. Microbiol.">
        <title>Genomic Characterization of Dairy Associated Leuconostoc Species and Diversity of Leuconostocs in Undefined Mixed Mesophilic Starter Cultures.</title>
        <authorList>
            <person name="Frantzen C.A."/>
            <person name="Kot W."/>
            <person name="Pedersen T.B."/>
            <person name="Ardo Y.M."/>
            <person name="Broadbent J.R."/>
            <person name="Neve H."/>
            <person name="Hansen L.H."/>
            <person name="Dal Bello F."/>
            <person name="Ostlie H.M."/>
            <person name="Kleppen H.P."/>
            <person name="Vogensen F.K."/>
            <person name="Holo H."/>
        </authorList>
    </citation>
    <scope>NUCLEOTIDE SEQUENCE [LARGE SCALE GENOMIC DNA]</scope>
    <source>
        <strain evidence="5 6">LMGCF08</strain>
    </source>
</reference>
<dbReference type="EMBL" id="MPLS01000229">
    <property type="protein sequence ID" value="ORI95447.1"/>
    <property type="molecule type" value="Genomic_DNA"/>
</dbReference>
<name>A0A1X0VAH4_LEUPS</name>
<dbReference type="AlphaFoldDB" id="A0A1X0VAH4"/>
<keyword evidence="3" id="KW-0804">Transcription</keyword>
<dbReference type="CDD" id="cd01392">
    <property type="entry name" value="HTH_LacI"/>
    <property type="match status" value="1"/>
</dbReference>
<feature type="domain" description="HTH lacI-type" evidence="4">
    <location>
        <begin position="5"/>
        <end position="58"/>
    </location>
</feature>
<comment type="caution">
    <text evidence="5">The sequence shown here is derived from an EMBL/GenBank/DDBJ whole genome shotgun (WGS) entry which is preliminary data.</text>
</comment>
<dbReference type="InterPro" id="IPR028082">
    <property type="entry name" value="Peripla_BP_I"/>
</dbReference>
<protein>
    <submittedName>
        <fullName evidence="5">LacI family transcriptional regulator</fullName>
    </submittedName>
</protein>
<evidence type="ECO:0000256" key="1">
    <source>
        <dbReference type="ARBA" id="ARBA00023015"/>
    </source>
</evidence>
<evidence type="ECO:0000313" key="6">
    <source>
        <dbReference type="Proteomes" id="UP000192288"/>
    </source>
</evidence>
<dbReference type="InterPro" id="IPR010982">
    <property type="entry name" value="Lambda_DNA-bd_dom_sf"/>
</dbReference>
<accession>A0A1X0VAH4</accession>
<dbReference type="GO" id="GO:0003700">
    <property type="term" value="F:DNA-binding transcription factor activity"/>
    <property type="evidence" value="ECO:0007669"/>
    <property type="project" value="TreeGrafter"/>
</dbReference>
<evidence type="ECO:0000313" key="5">
    <source>
        <dbReference type="EMBL" id="ORI95447.1"/>
    </source>
</evidence>
<dbReference type="RefSeq" id="WP_002815915.1">
    <property type="nucleotide sequence ID" value="NZ_MPLS01000229.1"/>
</dbReference>